<gene>
    <name evidence="1" type="ORF">EHI47_11660</name>
</gene>
<organism evidence="1 2">
    <name type="scientific">Rhizobium leguminosarum</name>
    <dbReference type="NCBI Taxonomy" id="384"/>
    <lineage>
        <taxon>Bacteria</taxon>
        <taxon>Pseudomonadati</taxon>
        <taxon>Pseudomonadota</taxon>
        <taxon>Alphaproteobacteria</taxon>
        <taxon>Hyphomicrobiales</taxon>
        <taxon>Rhizobiaceae</taxon>
        <taxon>Rhizobium/Agrobacterium group</taxon>
        <taxon>Rhizobium</taxon>
    </lineage>
</organism>
<evidence type="ECO:0000313" key="2">
    <source>
        <dbReference type="Proteomes" id="UP000283817"/>
    </source>
</evidence>
<evidence type="ECO:0000313" key="1">
    <source>
        <dbReference type="EMBL" id="RWX32032.1"/>
    </source>
</evidence>
<name>A0A444I348_RHILE</name>
<dbReference type="AlphaFoldDB" id="A0A444I348"/>
<dbReference type="EMBL" id="SBHX01000027">
    <property type="protein sequence ID" value="RWX32032.1"/>
    <property type="molecule type" value="Genomic_DNA"/>
</dbReference>
<dbReference type="Proteomes" id="UP000283817">
    <property type="component" value="Unassembled WGS sequence"/>
</dbReference>
<reference evidence="1 2" key="1">
    <citation type="submission" date="2019-01" db="EMBL/GenBank/DDBJ databases">
        <title>RHIZO-ID as a novel technology for direct rhizobia identification.</title>
        <authorList>
            <person name="De Meyer S.E."/>
        </authorList>
    </citation>
    <scope>NUCLEOTIDE SEQUENCE [LARGE SCALE GENOMIC DNA]</scope>
    <source>
        <strain evidence="1 2">WSM448</strain>
    </source>
</reference>
<comment type="caution">
    <text evidence="1">The sequence shown here is derived from an EMBL/GenBank/DDBJ whole genome shotgun (WGS) entry which is preliminary data.</text>
</comment>
<sequence>MNSQFPLDWRATPIFEILVQIGKALGTKRLHPSILNELGHGINVIPNHKATLRHVSGKVLGRRKGYYEIWVEGPNISGRWKFTSGDLELISSQLAAASSD</sequence>
<protein>
    <submittedName>
        <fullName evidence="1">Uncharacterized protein</fullName>
    </submittedName>
</protein>
<dbReference type="RefSeq" id="WP_128410494.1">
    <property type="nucleotide sequence ID" value="NZ_SBHX01000027.1"/>
</dbReference>
<proteinExistence type="predicted"/>
<accession>A0A444I348</accession>